<proteinExistence type="predicted"/>
<keyword evidence="2" id="KW-0732">Signal</keyword>
<keyword evidence="1" id="KW-1133">Transmembrane helix</keyword>
<dbReference type="InterPro" id="IPR055382">
    <property type="entry name" value="DUF7601"/>
</dbReference>
<evidence type="ECO:0000259" key="3">
    <source>
        <dbReference type="Pfam" id="PF24547"/>
    </source>
</evidence>
<sequence length="392" mass="41971">MKLKKFFAGVLAAAMMLTVGATAAFAEGPAEPTKSFADTAITRTTPLTLTKNYKVEKGVAPAEKFEFDIAYVGAYRKGTNVTAPSGSIDAKYADFKNAMSASTNAYTEDFSWTLNELNVPEGIGTFVYKITEKTGSTPATVYDVDKNTLGDLYMVVSVTHKLKDETSKEIVPNEYEYSVALRRYNGAVSASNVEVVSTGKKVSNTNAFTNTYGAGNSVNNVTLSKTVHGSFGDLSKTFDFIVKFEKPASAANVTYGAIVATKSDRSIIIKQGETVISAEGNADAVNLEYGKEYTVTMKHNQNVEFSNLPANVTYTMTEDGSVAGKLGDYTVTGEKTDGTMGSENAAVEIVNTHEGTPDMGVVLDNAPYIAMLAIVAIGGVALMLNKRRRDEE</sequence>
<organism evidence="4 5">
    <name type="scientific">Faecalibacterium prausnitzii</name>
    <dbReference type="NCBI Taxonomy" id="853"/>
    <lineage>
        <taxon>Bacteria</taxon>
        <taxon>Bacillati</taxon>
        <taxon>Bacillota</taxon>
        <taxon>Clostridia</taxon>
        <taxon>Eubacteriales</taxon>
        <taxon>Oscillospiraceae</taxon>
        <taxon>Faecalibacterium</taxon>
    </lineage>
</organism>
<feature type="transmembrane region" description="Helical" evidence="1">
    <location>
        <begin position="366"/>
        <end position="384"/>
    </location>
</feature>
<evidence type="ECO:0000256" key="1">
    <source>
        <dbReference type="SAM" id="Phobius"/>
    </source>
</evidence>
<gene>
    <name evidence="4" type="ORF">CHR61_12320</name>
</gene>
<evidence type="ECO:0000313" key="4">
    <source>
        <dbReference type="EMBL" id="PDX88480.1"/>
    </source>
</evidence>
<dbReference type="Pfam" id="PF24547">
    <property type="entry name" value="DUF7601"/>
    <property type="match status" value="1"/>
</dbReference>
<keyword evidence="1" id="KW-0472">Membrane</keyword>
<comment type="caution">
    <text evidence="4">The sequence shown here is derived from an EMBL/GenBank/DDBJ whole genome shotgun (WGS) entry which is preliminary data.</text>
</comment>
<dbReference type="Gene3D" id="2.60.40.1140">
    <property type="entry name" value="Collagen-binding surface protein Cna, B-type domain"/>
    <property type="match status" value="1"/>
</dbReference>
<protein>
    <recommendedName>
        <fullName evidence="3">DUF7601 domain-containing protein</fullName>
    </recommendedName>
</protein>
<feature type="domain" description="DUF7601" evidence="3">
    <location>
        <begin position="220"/>
        <end position="352"/>
    </location>
</feature>
<accession>A0A2A7BAP2</accession>
<name>A0A2A7BAP2_9FIRM</name>
<feature type="signal peptide" evidence="2">
    <location>
        <begin position="1"/>
        <end position="26"/>
    </location>
</feature>
<evidence type="ECO:0000313" key="5">
    <source>
        <dbReference type="Proteomes" id="UP000220438"/>
    </source>
</evidence>
<dbReference type="Proteomes" id="UP000220438">
    <property type="component" value="Unassembled WGS sequence"/>
</dbReference>
<reference evidence="4 5" key="1">
    <citation type="journal article" date="2017" name="Front. Microbiol.">
        <title>New Insights into the Diversity of the Genus Faecalibacterium.</title>
        <authorList>
            <person name="Benevides L."/>
            <person name="Burman S."/>
            <person name="Martin R."/>
            <person name="Robert V."/>
            <person name="Thomas M."/>
            <person name="Miquel S."/>
            <person name="Chain F."/>
            <person name="Sokol H."/>
            <person name="Bermudez-Humaran L.G."/>
            <person name="Morrison M."/>
            <person name="Langella P."/>
            <person name="Azevedo V.A."/>
            <person name="Chatel J.M."/>
            <person name="Soares S."/>
        </authorList>
    </citation>
    <scope>NUCLEOTIDE SEQUENCE [LARGE SCALE GENOMIC DNA]</scope>
    <source>
        <strain evidence="4 5">AHMP21</strain>
    </source>
</reference>
<dbReference type="AlphaFoldDB" id="A0A2A7BAP2"/>
<feature type="chain" id="PRO_5013377914" description="DUF7601 domain-containing protein" evidence="2">
    <location>
        <begin position="27"/>
        <end position="392"/>
    </location>
</feature>
<dbReference type="RefSeq" id="WP_097771582.1">
    <property type="nucleotide sequence ID" value="NZ_NOUW01000033.1"/>
</dbReference>
<keyword evidence="1" id="KW-0812">Transmembrane</keyword>
<dbReference type="EMBL" id="NOUW01000033">
    <property type="protein sequence ID" value="PDX88480.1"/>
    <property type="molecule type" value="Genomic_DNA"/>
</dbReference>
<evidence type="ECO:0000256" key="2">
    <source>
        <dbReference type="SAM" id="SignalP"/>
    </source>
</evidence>